<organism evidence="1 2">
    <name type="scientific">Russula earlei</name>
    <dbReference type="NCBI Taxonomy" id="71964"/>
    <lineage>
        <taxon>Eukaryota</taxon>
        <taxon>Fungi</taxon>
        <taxon>Dikarya</taxon>
        <taxon>Basidiomycota</taxon>
        <taxon>Agaricomycotina</taxon>
        <taxon>Agaricomycetes</taxon>
        <taxon>Russulales</taxon>
        <taxon>Russulaceae</taxon>
        <taxon>Russula</taxon>
    </lineage>
</organism>
<keyword evidence="2" id="KW-1185">Reference proteome</keyword>
<evidence type="ECO:0000313" key="1">
    <source>
        <dbReference type="EMBL" id="KAI9511674.1"/>
    </source>
</evidence>
<protein>
    <submittedName>
        <fullName evidence="1">Ribosome recycling factor-domain-containing protein</fullName>
    </submittedName>
</protein>
<reference evidence="1" key="1">
    <citation type="submission" date="2021-03" db="EMBL/GenBank/DDBJ databases">
        <title>Evolutionary priming and transition to the ectomycorrhizal habit in an iconic lineage of mushroom-forming fungi: is preadaptation a requirement?</title>
        <authorList>
            <consortium name="DOE Joint Genome Institute"/>
            <person name="Looney B.P."/>
            <person name="Miyauchi S."/>
            <person name="Morin E."/>
            <person name="Drula E."/>
            <person name="Courty P.E."/>
            <person name="Chicoki N."/>
            <person name="Fauchery L."/>
            <person name="Kohler A."/>
            <person name="Kuo A."/>
            <person name="LaButti K."/>
            <person name="Pangilinan J."/>
            <person name="Lipzen A."/>
            <person name="Riley R."/>
            <person name="Andreopoulos W."/>
            <person name="He G."/>
            <person name="Johnson J."/>
            <person name="Barry K.W."/>
            <person name="Grigoriev I.V."/>
            <person name="Nagy L."/>
            <person name="Hibbett D."/>
            <person name="Henrissat B."/>
            <person name="Matheny P.B."/>
            <person name="Labbe J."/>
            <person name="Martin A.F."/>
        </authorList>
    </citation>
    <scope>NUCLEOTIDE SEQUENCE</scope>
    <source>
        <strain evidence="1">BPL698</strain>
    </source>
</reference>
<gene>
    <name evidence="1" type="ORF">F5148DRAFT_974835</name>
</gene>
<dbReference type="Proteomes" id="UP001207468">
    <property type="component" value="Unassembled WGS sequence"/>
</dbReference>
<sequence length="267" mass="29071">MSSSLLSRSLRLSTVRPPAATLTTATRTATSPPFNNRLWRASYGSSSKRGPIATASLTPGSQQTLADPTARDEIARADARMAVSVEWLRREVAQLEARASGRVTPRLLAPVRVSLAHHASPASASASALASASEGKKFQLEELATVGVRDGSTLVVTVFDPKNLKHVQDALYEAKIQGVIPQRVDERTLRIPVPKPTVEARLAAYSAASKLAEETRVQIRRQLQASVKKGKYPRHSVQYDEFRKLQDRHIADVDAVLAHIKRSTGAR</sequence>
<accession>A0ACC0UKU2</accession>
<dbReference type="EMBL" id="JAGFNK010000019">
    <property type="protein sequence ID" value="KAI9511674.1"/>
    <property type="molecule type" value="Genomic_DNA"/>
</dbReference>
<comment type="caution">
    <text evidence="1">The sequence shown here is derived from an EMBL/GenBank/DDBJ whole genome shotgun (WGS) entry which is preliminary data.</text>
</comment>
<name>A0ACC0UKU2_9AGAM</name>
<evidence type="ECO:0000313" key="2">
    <source>
        <dbReference type="Proteomes" id="UP001207468"/>
    </source>
</evidence>
<proteinExistence type="predicted"/>